<accession>A0ABS1BL92</accession>
<dbReference type="Gene3D" id="2.115.10.20">
    <property type="entry name" value="Glycosyl hydrolase domain, family 43"/>
    <property type="match status" value="1"/>
</dbReference>
<dbReference type="PANTHER" id="PTHR22925:SF3">
    <property type="entry name" value="GLYCOSYL HYDROLASE FAMILY PROTEIN 43"/>
    <property type="match status" value="1"/>
</dbReference>
<evidence type="ECO:0000313" key="5">
    <source>
        <dbReference type="EMBL" id="MBK0383573.1"/>
    </source>
</evidence>
<keyword evidence="6" id="KW-1185">Reference proteome</keyword>
<dbReference type="PANTHER" id="PTHR22925">
    <property type="entry name" value="GLYCOSYL HYDROLASE 43 FAMILY MEMBER"/>
    <property type="match status" value="1"/>
</dbReference>
<evidence type="ECO:0000256" key="3">
    <source>
        <dbReference type="ARBA" id="ARBA00023295"/>
    </source>
</evidence>
<dbReference type="Proteomes" id="UP000660024">
    <property type="component" value="Unassembled WGS sequence"/>
</dbReference>
<proteinExistence type="inferred from homology"/>
<keyword evidence="2 4" id="KW-0378">Hydrolase</keyword>
<evidence type="ECO:0000256" key="2">
    <source>
        <dbReference type="ARBA" id="ARBA00022801"/>
    </source>
</evidence>
<name>A0ABS1BL92_9SPHI</name>
<dbReference type="Pfam" id="PF04616">
    <property type="entry name" value="Glyco_hydro_43"/>
    <property type="match status" value="1"/>
</dbReference>
<evidence type="ECO:0000256" key="4">
    <source>
        <dbReference type="RuleBase" id="RU361187"/>
    </source>
</evidence>
<dbReference type="InterPro" id="IPR006710">
    <property type="entry name" value="Glyco_hydro_43"/>
</dbReference>
<sequence length="354" mass="39780">MLKKVSYIFYIGLIVLFTNACKTLAQSNKNAEVKSKQFKPGLPWLDNHGIPINAHGGGVIFYNGIYYWYGEHKLPGKSELEMADGGIHCYSSKDLLNWKDEGLVLSVKYDDSKSDIAYGCILERPKVIYNSQTKKFNAFFKLYPKGTGYLKGYIGVATADKPNGPFIYQHKFLGADSDFGSGDFAMFKDQDNTVYHFTVRKPDKTFVIGKLEDDYLFARSKSYFLAKGIEPHTEAPALISRNGKYYLIGSGSSSWDPNAARSFVADSVNGLYTDTGNPTSGINPYNNLGAEKTFGGQISYIIPVQGKKDAYIAMFDVWKPNEPINGLYIWLPLTFKDGKPEIVWKDKWDLSFFK</sequence>
<protein>
    <submittedName>
        <fullName evidence="5">Family 43 glycosylhydrolase</fullName>
    </submittedName>
</protein>
<dbReference type="RefSeq" id="WP_200586413.1">
    <property type="nucleotide sequence ID" value="NZ_JAEHFY010000015.1"/>
</dbReference>
<dbReference type="SUPFAM" id="SSF75005">
    <property type="entry name" value="Arabinanase/levansucrase/invertase"/>
    <property type="match status" value="1"/>
</dbReference>
<dbReference type="InterPro" id="IPR023296">
    <property type="entry name" value="Glyco_hydro_beta-prop_sf"/>
</dbReference>
<dbReference type="EMBL" id="JAEHFY010000015">
    <property type="protein sequence ID" value="MBK0383573.1"/>
    <property type="molecule type" value="Genomic_DNA"/>
</dbReference>
<evidence type="ECO:0000313" key="6">
    <source>
        <dbReference type="Proteomes" id="UP000660024"/>
    </source>
</evidence>
<comment type="caution">
    <text evidence="5">The sequence shown here is derived from an EMBL/GenBank/DDBJ whole genome shotgun (WGS) entry which is preliminary data.</text>
</comment>
<organism evidence="5 6">
    <name type="scientific">Pedobacter segetis</name>
    <dbReference type="NCBI Taxonomy" id="2793069"/>
    <lineage>
        <taxon>Bacteria</taxon>
        <taxon>Pseudomonadati</taxon>
        <taxon>Bacteroidota</taxon>
        <taxon>Sphingobacteriia</taxon>
        <taxon>Sphingobacteriales</taxon>
        <taxon>Sphingobacteriaceae</taxon>
        <taxon>Pedobacter</taxon>
    </lineage>
</organism>
<comment type="similarity">
    <text evidence="1 4">Belongs to the glycosyl hydrolase 43 family.</text>
</comment>
<evidence type="ECO:0000256" key="1">
    <source>
        <dbReference type="ARBA" id="ARBA00009865"/>
    </source>
</evidence>
<keyword evidence="3 4" id="KW-0326">Glycosidase</keyword>
<reference evidence="5 6" key="1">
    <citation type="submission" date="2020-12" db="EMBL/GenBank/DDBJ databases">
        <title>Bacterial novel species Pedobacter sp. SD-b isolated from soil.</title>
        <authorList>
            <person name="Jung H.-Y."/>
        </authorList>
    </citation>
    <scope>NUCLEOTIDE SEQUENCE [LARGE SCALE GENOMIC DNA]</scope>
    <source>
        <strain evidence="5 6">SD-b</strain>
    </source>
</reference>
<gene>
    <name evidence="5" type="ORF">I5M32_11450</name>
</gene>